<dbReference type="Proteomes" id="UP000629870">
    <property type="component" value="Unassembled WGS sequence"/>
</dbReference>
<dbReference type="EMBL" id="VDMO01000051">
    <property type="protein sequence ID" value="TNM61980.1"/>
    <property type="molecule type" value="Genomic_DNA"/>
</dbReference>
<evidence type="ECO:0000313" key="3">
    <source>
        <dbReference type="EMBL" id="TNM61980.1"/>
    </source>
</evidence>
<reference evidence="2 5" key="2">
    <citation type="submission" date="2020-08" db="EMBL/GenBank/DDBJ databases">
        <title>Genomic Encyclopedia of Type Strains, Phase IV (KMG-IV): sequencing the most valuable type-strain genomes for metagenomic binning, comparative biology and taxonomic classification.</title>
        <authorList>
            <person name="Goeker M."/>
        </authorList>
    </citation>
    <scope>NUCLEOTIDE SEQUENCE [LARGE SCALE GENOMIC DNA]</scope>
    <source>
        <strain evidence="2 5">DSM 12027</strain>
    </source>
</reference>
<feature type="signal peptide" evidence="1">
    <location>
        <begin position="1"/>
        <end position="19"/>
    </location>
</feature>
<reference evidence="3 4" key="1">
    <citation type="submission" date="2019-06" db="EMBL/GenBank/DDBJ databases">
        <title>Genome sequence of Deinococcus radiopugnans ATCC 19172.</title>
        <authorList>
            <person name="Maclea K.S."/>
            <person name="Maynard C.R."/>
        </authorList>
    </citation>
    <scope>NUCLEOTIDE SEQUENCE [LARGE SCALE GENOMIC DNA]</scope>
    <source>
        <strain evidence="3 4">ATCC 19172</strain>
    </source>
</reference>
<dbReference type="Proteomes" id="UP000313988">
    <property type="component" value="Unassembled WGS sequence"/>
</dbReference>
<dbReference type="AlphaFoldDB" id="A0A5C4XH18"/>
<accession>A0A5C4XH18</accession>
<evidence type="ECO:0000313" key="2">
    <source>
        <dbReference type="EMBL" id="MBB6018887.1"/>
    </source>
</evidence>
<dbReference type="EMBL" id="JACHEW010000050">
    <property type="protein sequence ID" value="MBB6018887.1"/>
    <property type="molecule type" value="Genomic_DNA"/>
</dbReference>
<dbReference type="RefSeq" id="WP_139405021.1">
    <property type="nucleotide sequence ID" value="NZ_JACHEW010000050.1"/>
</dbReference>
<proteinExistence type="predicted"/>
<evidence type="ECO:0000313" key="4">
    <source>
        <dbReference type="Proteomes" id="UP000313988"/>
    </source>
</evidence>
<protein>
    <submittedName>
        <fullName evidence="3">Uncharacterized protein</fullName>
    </submittedName>
</protein>
<organism evidence="3 4">
    <name type="scientific">Deinococcus radiopugnans ATCC 19172</name>
    <dbReference type="NCBI Taxonomy" id="585398"/>
    <lineage>
        <taxon>Bacteria</taxon>
        <taxon>Thermotogati</taxon>
        <taxon>Deinococcota</taxon>
        <taxon>Deinococci</taxon>
        <taxon>Deinococcales</taxon>
        <taxon>Deinococcaceae</taxon>
        <taxon>Deinococcus</taxon>
    </lineage>
</organism>
<gene>
    <name evidence="3" type="ORF">FHR04_20440</name>
    <name evidence="2" type="ORF">HNQ04_004169</name>
</gene>
<keyword evidence="5" id="KW-1185">Reference proteome</keyword>
<dbReference type="OrthoDB" id="9967825at2"/>
<name>A0A5C4XH18_9DEIO</name>
<evidence type="ECO:0000313" key="5">
    <source>
        <dbReference type="Proteomes" id="UP000629870"/>
    </source>
</evidence>
<comment type="caution">
    <text evidence="3">The sequence shown here is derived from an EMBL/GenBank/DDBJ whole genome shotgun (WGS) entry which is preliminary data.</text>
</comment>
<feature type="chain" id="PRO_5022725996" evidence="1">
    <location>
        <begin position="20"/>
        <end position="113"/>
    </location>
</feature>
<evidence type="ECO:0000256" key="1">
    <source>
        <dbReference type="SAM" id="SignalP"/>
    </source>
</evidence>
<sequence>MKAWFFPLLAAFLLSPTSAAPVSWGSFRTLLSQERTGRDSYSLKAFSVNGRLNIRQDVTYSLTFQGGQVSIDHRVLKSGCTTGKLKAGSALNFQDARRVAMFIPSRGCSSGSS</sequence>
<keyword evidence="1" id="KW-0732">Signal</keyword>